<dbReference type="Pfam" id="PF11009">
    <property type="entry name" value="BrxC"/>
    <property type="match status" value="1"/>
</dbReference>
<dbReference type="InterPro" id="IPR036249">
    <property type="entry name" value="Thioredoxin-like_sf"/>
</dbReference>
<name>A0A229UWP0_9BACL</name>
<proteinExistence type="predicted"/>
<dbReference type="AlphaFoldDB" id="A0A229UWP0"/>
<dbReference type="NCBIfam" id="TIGR04019">
    <property type="entry name" value="B_thiol_YtxJ"/>
    <property type="match status" value="1"/>
</dbReference>
<dbReference type="InterPro" id="IPR022551">
    <property type="entry name" value="BrxC"/>
</dbReference>
<dbReference type="Gene3D" id="3.40.30.10">
    <property type="entry name" value="Glutaredoxin"/>
    <property type="match status" value="1"/>
</dbReference>
<evidence type="ECO:0000313" key="2">
    <source>
        <dbReference type="Proteomes" id="UP000215509"/>
    </source>
</evidence>
<accession>A0A229UWP0</accession>
<dbReference type="EMBL" id="NMQW01000002">
    <property type="protein sequence ID" value="OXM87854.1"/>
    <property type="molecule type" value="Genomic_DNA"/>
</dbReference>
<protein>
    <submittedName>
        <fullName evidence="1">General stress protein</fullName>
    </submittedName>
</protein>
<gene>
    <name evidence="1" type="ORF">CF651_01715</name>
</gene>
<comment type="caution">
    <text evidence="1">The sequence shown here is derived from an EMBL/GenBank/DDBJ whole genome shotgun (WGS) entry which is preliminary data.</text>
</comment>
<dbReference type="Proteomes" id="UP000215509">
    <property type="component" value="Unassembled WGS sequence"/>
</dbReference>
<evidence type="ECO:0000313" key="1">
    <source>
        <dbReference type="EMBL" id="OXM87854.1"/>
    </source>
</evidence>
<dbReference type="RefSeq" id="WP_094013104.1">
    <property type="nucleotide sequence ID" value="NZ_NMQW01000002.1"/>
</dbReference>
<organism evidence="1 2">
    <name type="scientific">Paenibacillus rigui</name>
    <dbReference type="NCBI Taxonomy" id="554312"/>
    <lineage>
        <taxon>Bacteria</taxon>
        <taxon>Bacillati</taxon>
        <taxon>Bacillota</taxon>
        <taxon>Bacilli</taxon>
        <taxon>Bacillales</taxon>
        <taxon>Paenibacillaceae</taxon>
        <taxon>Paenibacillus</taxon>
    </lineage>
</organism>
<dbReference type="OrthoDB" id="677051at2"/>
<dbReference type="SUPFAM" id="SSF52833">
    <property type="entry name" value="Thioredoxin-like"/>
    <property type="match status" value="1"/>
</dbReference>
<reference evidence="1 2" key="1">
    <citation type="submission" date="2017-07" db="EMBL/GenBank/DDBJ databases">
        <title>Genome sequencing and assembly of Paenibacillus rigui.</title>
        <authorList>
            <person name="Mayilraj S."/>
        </authorList>
    </citation>
    <scope>NUCLEOTIDE SEQUENCE [LARGE SCALE GENOMIC DNA]</scope>
    <source>
        <strain evidence="1 2">JCM 16352</strain>
    </source>
</reference>
<keyword evidence="2" id="KW-1185">Reference proteome</keyword>
<sequence length="113" mass="12760">MTQWKEITTTEEWTQKFEASTSKPVVVLKHSTTCPVSANALDEFEAYLQKEPNTDVEYVLVKVIESRPVSNLIAEDTGVKHASPQIVYVKNKEAVWNTSHWSVTQAHMTAVLN</sequence>